<name>A0A371FIS0_MUCPR</name>
<evidence type="ECO:0000313" key="1">
    <source>
        <dbReference type="EMBL" id="RDX78003.1"/>
    </source>
</evidence>
<dbReference type="EMBL" id="QJKJ01009000">
    <property type="protein sequence ID" value="RDX78003.1"/>
    <property type="molecule type" value="Genomic_DNA"/>
</dbReference>
<evidence type="ECO:0000313" key="2">
    <source>
        <dbReference type="Proteomes" id="UP000257109"/>
    </source>
</evidence>
<organism evidence="1 2">
    <name type="scientific">Mucuna pruriens</name>
    <name type="common">Velvet bean</name>
    <name type="synonym">Dolichos pruriens</name>
    <dbReference type="NCBI Taxonomy" id="157652"/>
    <lineage>
        <taxon>Eukaryota</taxon>
        <taxon>Viridiplantae</taxon>
        <taxon>Streptophyta</taxon>
        <taxon>Embryophyta</taxon>
        <taxon>Tracheophyta</taxon>
        <taxon>Spermatophyta</taxon>
        <taxon>Magnoliopsida</taxon>
        <taxon>eudicotyledons</taxon>
        <taxon>Gunneridae</taxon>
        <taxon>Pentapetalae</taxon>
        <taxon>rosids</taxon>
        <taxon>fabids</taxon>
        <taxon>Fabales</taxon>
        <taxon>Fabaceae</taxon>
        <taxon>Papilionoideae</taxon>
        <taxon>50 kb inversion clade</taxon>
        <taxon>NPAAA clade</taxon>
        <taxon>indigoferoid/millettioid clade</taxon>
        <taxon>Phaseoleae</taxon>
        <taxon>Mucuna</taxon>
    </lineage>
</organism>
<accession>A0A371FIS0</accession>
<dbReference type="AlphaFoldDB" id="A0A371FIS0"/>
<gene>
    <name evidence="1" type="ORF">CR513_41781</name>
</gene>
<dbReference type="OrthoDB" id="1428490at2759"/>
<sequence length="113" mass="12864">MERQGLPQGPQYSSNYKSYGPVVQVLRVVDEKKPAMSYIYEAMDRAKEAIQNAFKGNEDIIKNDLKVTEGLYKCTERLFANEEVHKVSHESSISKRQEAKVAIRQRTTLAPST</sequence>
<proteinExistence type="predicted"/>
<dbReference type="Proteomes" id="UP000257109">
    <property type="component" value="Unassembled WGS sequence"/>
</dbReference>
<protein>
    <submittedName>
        <fullName evidence="1">Uncharacterized protein</fullName>
    </submittedName>
</protein>
<feature type="non-terminal residue" evidence="1">
    <location>
        <position position="1"/>
    </location>
</feature>
<comment type="caution">
    <text evidence="1">The sequence shown here is derived from an EMBL/GenBank/DDBJ whole genome shotgun (WGS) entry which is preliminary data.</text>
</comment>
<keyword evidence="2" id="KW-1185">Reference proteome</keyword>
<reference evidence="1" key="1">
    <citation type="submission" date="2018-05" db="EMBL/GenBank/DDBJ databases">
        <title>Draft genome of Mucuna pruriens seed.</title>
        <authorList>
            <person name="Nnadi N.E."/>
            <person name="Vos R."/>
            <person name="Hasami M.H."/>
            <person name="Devisetty U.K."/>
            <person name="Aguiy J.C."/>
        </authorList>
    </citation>
    <scope>NUCLEOTIDE SEQUENCE [LARGE SCALE GENOMIC DNA]</scope>
    <source>
        <strain evidence="1">JCA_2017</strain>
    </source>
</reference>